<dbReference type="RefSeq" id="WP_206562102.1">
    <property type="nucleotide sequence ID" value="NZ_JAFKCZ010000017.1"/>
</dbReference>
<comment type="caution">
    <text evidence="2">The sequence shown here is derived from an EMBL/GenBank/DDBJ whole genome shotgun (WGS) entry which is preliminary data.</text>
</comment>
<dbReference type="Proteomes" id="UP000664303">
    <property type="component" value="Unassembled WGS sequence"/>
</dbReference>
<evidence type="ECO:0000256" key="1">
    <source>
        <dbReference type="SAM" id="SignalP"/>
    </source>
</evidence>
<dbReference type="AlphaFoldDB" id="A0A939DIC5"/>
<evidence type="ECO:0008006" key="4">
    <source>
        <dbReference type="Google" id="ProtNLM"/>
    </source>
</evidence>
<keyword evidence="3" id="KW-1185">Reference proteome</keyword>
<protein>
    <recommendedName>
        <fullName evidence="4">Lipoprotein</fullName>
    </recommendedName>
</protein>
<evidence type="ECO:0000313" key="2">
    <source>
        <dbReference type="EMBL" id="MBN7798654.1"/>
    </source>
</evidence>
<evidence type="ECO:0000313" key="3">
    <source>
        <dbReference type="Proteomes" id="UP000664303"/>
    </source>
</evidence>
<organism evidence="2 3">
    <name type="scientific">Parahaliea mediterranea</name>
    <dbReference type="NCBI Taxonomy" id="651086"/>
    <lineage>
        <taxon>Bacteria</taxon>
        <taxon>Pseudomonadati</taxon>
        <taxon>Pseudomonadota</taxon>
        <taxon>Gammaproteobacteria</taxon>
        <taxon>Cellvibrionales</taxon>
        <taxon>Halieaceae</taxon>
        <taxon>Parahaliea</taxon>
    </lineage>
</organism>
<dbReference type="EMBL" id="JAFKCZ010000017">
    <property type="protein sequence ID" value="MBN7798654.1"/>
    <property type="molecule type" value="Genomic_DNA"/>
</dbReference>
<accession>A0A939DIC5</accession>
<keyword evidence="1" id="KW-0732">Signal</keyword>
<gene>
    <name evidence="2" type="ORF">JYP50_18780</name>
</gene>
<proteinExistence type="predicted"/>
<sequence length="233" mass="25083">MIAPLLQRLLTACLLAAMLLAGACANPQAPLRGDNGQPADFSGHWELNYGQSDNIQARLNALMRELRRQNERRGAGGEVGGALISVGGGGANSGASVFGLAQMADLITRSPQLIIDQDEEGIQVKREGNFALDCQFVGDSAYRVDSPLGRELCGWDGHQLVFTLLLPEGLSIRHRLTLSPDARSMNIASTVVSDQVSQPFTLNRVYSRFDPAAAGYHCKMTLTRGRVCTTEAQ</sequence>
<feature type="chain" id="PRO_5037910841" description="Lipoprotein" evidence="1">
    <location>
        <begin position="26"/>
        <end position="233"/>
    </location>
</feature>
<feature type="signal peptide" evidence="1">
    <location>
        <begin position="1"/>
        <end position="25"/>
    </location>
</feature>
<name>A0A939DIC5_9GAMM</name>
<reference evidence="2" key="1">
    <citation type="submission" date="2021-02" db="EMBL/GenBank/DDBJ databases">
        <title>PHA producing bacteria isolated from coastal sediment in Guangdong, Shenzhen.</title>
        <authorList>
            <person name="Zheng W."/>
            <person name="Yu S."/>
            <person name="Huang Y."/>
        </authorList>
    </citation>
    <scope>NUCLEOTIDE SEQUENCE</scope>
    <source>
        <strain evidence="2">TN14-10</strain>
    </source>
</reference>